<evidence type="ECO:0000313" key="3">
    <source>
        <dbReference type="Proteomes" id="UP001589813"/>
    </source>
</evidence>
<keyword evidence="1" id="KW-0732">Signal</keyword>
<accession>A0ABV6BL80</accession>
<name>A0ABV6BL80_9GAMM</name>
<gene>
    <name evidence="2" type="ORF">ACFFJP_18240</name>
</gene>
<protein>
    <recommendedName>
        <fullName evidence="4">Transporter substrate-binding domain-containing protein</fullName>
    </recommendedName>
</protein>
<sequence>MLQLARGLILGLTLSMPLHAADVAPHTLQIATSLSQSALSNQIEQQLQRAYGRLGYQMQVVRLPAGRSLQMTDRGLYDGELFRIDGLQHEFSQLRQVPVQLATIELLAFVRTEQKDELRDWVLMKQVRVGFVRGFRLASQLQYAGHPVPVTTLEQAVGMLVQGKIDVLLEDQQSVLSVLPAKTEQAGISMLPGTLARAGLYHYLHQRHSDLLQPLATVLEKTVAGAKDKRPLPKPVQPALDD</sequence>
<dbReference type="RefSeq" id="WP_377247667.1">
    <property type="nucleotide sequence ID" value="NZ_JBHLXP010000005.1"/>
</dbReference>
<feature type="signal peptide" evidence="1">
    <location>
        <begin position="1"/>
        <end position="20"/>
    </location>
</feature>
<evidence type="ECO:0008006" key="4">
    <source>
        <dbReference type="Google" id="ProtNLM"/>
    </source>
</evidence>
<dbReference type="Proteomes" id="UP001589813">
    <property type="component" value="Unassembled WGS sequence"/>
</dbReference>
<dbReference type="SUPFAM" id="SSF53850">
    <property type="entry name" value="Periplasmic binding protein-like II"/>
    <property type="match status" value="1"/>
</dbReference>
<reference evidence="2 3" key="1">
    <citation type="submission" date="2024-09" db="EMBL/GenBank/DDBJ databases">
        <authorList>
            <person name="Sun Q."/>
            <person name="Mori K."/>
        </authorList>
    </citation>
    <scope>NUCLEOTIDE SEQUENCE [LARGE SCALE GENOMIC DNA]</scope>
    <source>
        <strain evidence="2 3">KCTC 23315</strain>
    </source>
</reference>
<organism evidence="2 3">
    <name type="scientific">Rheinheimera tilapiae</name>
    <dbReference type="NCBI Taxonomy" id="875043"/>
    <lineage>
        <taxon>Bacteria</taxon>
        <taxon>Pseudomonadati</taxon>
        <taxon>Pseudomonadota</taxon>
        <taxon>Gammaproteobacteria</taxon>
        <taxon>Chromatiales</taxon>
        <taxon>Chromatiaceae</taxon>
        <taxon>Rheinheimera</taxon>
    </lineage>
</organism>
<evidence type="ECO:0000256" key="1">
    <source>
        <dbReference type="SAM" id="SignalP"/>
    </source>
</evidence>
<dbReference type="EMBL" id="JBHLXP010000005">
    <property type="protein sequence ID" value="MFC0050245.1"/>
    <property type="molecule type" value="Genomic_DNA"/>
</dbReference>
<keyword evidence="3" id="KW-1185">Reference proteome</keyword>
<evidence type="ECO:0000313" key="2">
    <source>
        <dbReference type="EMBL" id="MFC0050245.1"/>
    </source>
</evidence>
<comment type="caution">
    <text evidence="2">The sequence shown here is derived from an EMBL/GenBank/DDBJ whole genome shotgun (WGS) entry which is preliminary data.</text>
</comment>
<feature type="chain" id="PRO_5045179592" description="Transporter substrate-binding domain-containing protein" evidence="1">
    <location>
        <begin position="21"/>
        <end position="242"/>
    </location>
</feature>
<proteinExistence type="predicted"/>